<evidence type="ECO:0000313" key="1">
    <source>
        <dbReference type="EMBL" id="CAG8642688.1"/>
    </source>
</evidence>
<keyword evidence="2" id="KW-1185">Reference proteome</keyword>
<evidence type="ECO:0000313" key="2">
    <source>
        <dbReference type="Proteomes" id="UP000789920"/>
    </source>
</evidence>
<reference evidence="1" key="1">
    <citation type="submission" date="2021-06" db="EMBL/GenBank/DDBJ databases">
        <authorList>
            <person name="Kallberg Y."/>
            <person name="Tangrot J."/>
            <person name="Rosling A."/>
        </authorList>
    </citation>
    <scope>NUCLEOTIDE SEQUENCE</scope>
    <source>
        <strain evidence="1">MA461A</strain>
    </source>
</reference>
<dbReference type="Proteomes" id="UP000789920">
    <property type="component" value="Unassembled WGS sequence"/>
</dbReference>
<dbReference type="EMBL" id="CAJVQC010012864">
    <property type="protein sequence ID" value="CAG8642688.1"/>
    <property type="molecule type" value="Genomic_DNA"/>
</dbReference>
<sequence length="48" mass="5592">GGHVYKRQGRGAVPLYDCTDQYYNDSAKSLQFLTRWVDNILDTIERDI</sequence>
<proteinExistence type="predicted"/>
<comment type="caution">
    <text evidence="1">The sequence shown here is derived from an EMBL/GenBank/DDBJ whole genome shotgun (WGS) entry which is preliminary data.</text>
</comment>
<name>A0ACA9NA68_9GLOM</name>
<accession>A0ACA9NA68</accession>
<protein>
    <submittedName>
        <fullName evidence="1">1353_t:CDS:1</fullName>
    </submittedName>
</protein>
<gene>
    <name evidence="1" type="ORF">RPERSI_LOCUS7547</name>
</gene>
<feature type="non-terminal residue" evidence="1">
    <location>
        <position position="1"/>
    </location>
</feature>
<organism evidence="1 2">
    <name type="scientific">Racocetra persica</name>
    <dbReference type="NCBI Taxonomy" id="160502"/>
    <lineage>
        <taxon>Eukaryota</taxon>
        <taxon>Fungi</taxon>
        <taxon>Fungi incertae sedis</taxon>
        <taxon>Mucoromycota</taxon>
        <taxon>Glomeromycotina</taxon>
        <taxon>Glomeromycetes</taxon>
        <taxon>Diversisporales</taxon>
        <taxon>Gigasporaceae</taxon>
        <taxon>Racocetra</taxon>
    </lineage>
</organism>